<dbReference type="PANTHER" id="PTHR23326">
    <property type="entry name" value="CCR4 NOT-RELATED"/>
    <property type="match status" value="1"/>
</dbReference>
<evidence type="ECO:0000313" key="6">
    <source>
        <dbReference type="EMBL" id="OAF68990.1"/>
    </source>
</evidence>
<protein>
    <recommendedName>
        <fullName evidence="5">NOT2/NOT3/NOT5 C-terminal domain-containing protein</fullName>
    </recommendedName>
</protein>
<dbReference type="InterPro" id="IPR007282">
    <property type="entry name" value="NOT2/3/5_C"/>
</dbReference>
<dbReference type="Proteomes" id="UP000078046">
    <property type="component" value="Unassembled WGS sequence"/>
</dbReference>
<dbReference type="InterPro" id="IPR040168">
    <property type="entry name" value="Not2/3/5"/>
</dbReference>
<dbReference type="Pfam" id="PF04153">
    <property type="entry name" value="NOT2_3_5_C"/>
    <property type="match status" value="1"/>
</dbReference>
<feature type="compositionally biased region" description="Basic and acidic residues" evidence="4">
    <location>
        <begin position="36"/>
        <end position="52"/>
    </location>
</feature>
<evidence type="ECO:0000256" key="3">
    <source>
        <dbReference type="ARBA" id="ARBA00023163"/>
    </source>
</evidence>
<keyword evidence="3" id="KW-0804">Transcription</keyword>
<dbReference type="EMBL" id="LWCA01000353">
    <property type="protein sequence ID" value="OAF68990.1"/>
    <property type="molecule type" value="Genomic_DNA"/>
</dbReference>
<proteinExistence type="inferred from homology"/>
<organism evidence="6 7">
    <name type="scientific">Intoshia linei</name>
    <dbReference type="NCBI Taxonomy" id="1819745"/>
    <lineage>
        <taxon>Eukaryota</taxon>
        <taxon>Metazoa</taxon>
        <taxon>Spiralia</taxon>
        <taxon>Lophotrochozoa</taxon>
        <taxon>Mesozoa</taxon>
        <taxon>Orthonectida</taxon>
        <taxon>Rhopaluridae</taxon>
        <taxon>Intoshia</taxon>
    </lineage>
</organism>
<dbReference type="Gene3D" id="2.30.30.1020">
    <property type="entry name" value="CCR4-NOT complex subunit 2/3/5, C-terminal domain"/>
    <property type="match status" value="1"/>
</dbReference>
<evidence type="ECO:0000256" key="4">
    <source>
        <dbReference type="SAM" id="MobiDB-lite"/>
    </source>
</evidence>
<gene>
    <name evidence="6" type="ORF">A3Q56_03280</name>
</gene>
<dbReference type="InterPro" id="IPR038635">
    <property type="entry name" value="CCR4-NOT_su2/3/5_C_sf"/>
</dbReference>
<reference evidence="6 7" key="1">
    <citation type="submission" date="2016-04" db="EMBL/GenBank/DDBJ databases">
        <title>The genome of Intoshia linei affirms orthonectids as highly simplified spiralians.</title>
        <authorList>
            <person name="Mikhailov K.V."/>
            <person name="Slusarev G.S."/>
            <person name="Nikitin M.A."/>
            <person name="Logacheva M.D."/>
            <person name="Penin A."/>
            <person name="Aleoshin V."/>
            <person name="Panchin Y.V."/>
        </authorList>
    </citation>
    <scope>NUCLEOTIDE SEQUENCE [LARGE SCALE GENOMIC DNA]</scope>
    <source>
        <strain evidence="6">Intl2013</strain>
        <tissue evidence="6">Whole animal</tissue>
    </source>
</reference>
<keyword evidence="7" id="KW-1185">Reference proteome</keyword>
<accession>A0A177B4C5</accession>
<comment type="similarity">
    <text evidence="1">Belongs to the CNOT2/3/5 family.</text>
</comment>
<feature type="region of interest" description="Disordered" evidence="4">
    <location>
        <begin position="36"/>
        <end position="58"/>
    </location>
</feature>
<feature type="domain" description="NOT2/NOT3/NOT5 C-terminal" evidence="5">
    <location>
        <begin position="136"/>
        <end position="218"/>
    </location>
</feature>
<dbReference type="GO" id="GO:0006355">
    <property type="term" value="P:regulation of DNA-templated transcription"/>
    <property type="evidence" value="ECO:0007669"/>
    <property type="project" value="InterPro"/>
</dbReference>
<evidence type="ECO:0000256" key="1">
    <source>
        <dbReference type="ARBA" id="ARBA00007682"/>
    </source>
</evidence>
<evidence type="ECO:0000256" key="2">
    <source>
        <dbReference type="ARBA" id="ARBA00023015"/>
    </source>
</evidence>
<sequence>MNSFNIDVKLVLYSKNTIQVVNIDILPSTVEEVKESVNNPKKQETEISEHKQSKAKVSPKVQNITKLVETLVPHVATEKLTKNFRLNPNYAIHPLWNPNNSNAEQKSLLVTISKSANNYPLKRLVQRNVARLSSAPASTPQYYPQESLASFNDPKFYDLVQLETLFFIFYFLEGTLSQYYAAKALKKQFWAFHTDQKIWYQRKQEPEEIGEDYEKVYFLLN</sequence>
<dbReference type="GO" id="GO:0030015">
    <property type="term" value="C:CCR4-NOT core complex"/>
    <property type="evidence" value="ECO:0007669"/>
    <property type="project" value="InterPro"/>
</dbReference>
<name>A0A177B4C5_9BILA</name>
<dbReference type="OrthoDB" id="293823at2759"/>
<dbReference type="GO" id="GO:2000036">
    <property type="term" value="P:regulation of stem cell population maintenance"/>
    <property type="evidence" value="ECO:0007669"/>
    <property type="project" value="UniProtKB-ARBA"/>
</dbReference>
<dbReference type="AlphaFoldDB" id="A0A177B4C5"/>
<comment type="caution">
    <text evidence="6">The sequence shown here is derived from an EMBL/GenBank/DDBJ whole genome shotgun (WGS) entry which is preliminary data.</text>
</comment>
<keyword evidence="2" id="KW-0805">Transcription regulation</keyword>
<evidence type="ECO:0000259" key="5">
    <source>
        <dbReference type="Pfam" id="PF04153"/>
    </source>
</evidence>
<evidence type="ECO:0000313" key="7">
    <source>
        <dbReference type="Proteomes" id="UP000078046"/>
    </source>
</evidence>